<evidence type="ECO:0000313" key="1">
    <source>
        <dbReference type="EMBL" id="RDC58805.1"/>
    </source>
</evidence>
<sequence>MGLLDKGILSSILFYYQHEPELKQACVGRYLLFREEVLLGNFASCSDAYRHGYQVLQHPHFFVKYCQ</sequence>
<accession>A0A369Q5M2</accession>
<protein>
    <submittedName>
        <fullName evidence="1">Uncharacterized protein</fullName>
    </submittedName>
</protein>
<comment type="caution">
    <text evidence="1">The sequence shown here is derived from an EMBL/GenBank/DDBJ whole genome shotgun (WGS) entry which is preliminary data.</text>
</comment>
<name>A0A369Q5M2_9BACT</name>
<dbReference type="EMBL" id="QASA01000002">
    <property type="protein sequence ID" value="RDC58805.1"/>
    <property type="molecule type" value="Genomic_DNA"/>
</dbReference>
<keyword evidence="2" id="KW-1185">Reference proteome</keyword>
<evidence type="ECO:0000313" key="2">
    <source>
        <dbReference type="Proteomes" id="UP000253919"/>
    </source>
</evidence>
<gene>
    <name evidence="1" type="ORF">AHMF7616_05239</name>
</gene>
<dbReference type="RefSeq" id="WP_115375819.1">
    <property type="nucleotide sequence ID" value="NZ_QASA01000002.1"/>
</dbReference>
<proteinExistence type="predicted"/>
<organism evidence="1 2">
    <name type="scientific">Adhaeribacter pallidiroseus</name>
    <dbReference type="NCBI Taxonomy" id="2072847"/>
    <lineage>
        <taxon>Bacteria</taxon>
        <taxon>Pseudomonadati</taxon>
        <taxon>Bacteroidota</taxon>
        <taxon>Cytophagia</taxon>
        <taxon>Cytophagales</taxon>
        <taxon>Hymenobacteraceae</taxon>
        <taxon>Adhaeribacter</taxon>
    </lineage>
</organism>
<dbReference type="Proteomes" id="UP000253919">
    <property type="component" value="Unassembled WGS sequence"/>
</dbReference>
<dbReference type="AlphaFoldDB" id="A0A369Q5M2"/>
<reference evidence="1 2" key="1">
    <citation type="submission" date="2018-04" db="EMBL/GenBank/DDBJ databases">
        <title>Adhaeribacter sp. HMF7616 genome sequencing and assembly.</title>
        <authorList>
            <person name="Kang H."/>
            <person name="Kang J."/>
            <person name="Cha I."/>
            <person name="Kim H."/>
            <person name="Joh K."/>
        </authorList>
    </citation>
    <scope>NUCLEOTIDE SEQUENCE [LARGE SCALE GENOMIC DNA]</scope>
    <source>
        <strain evidence="1 2">HMF7616</strain>
    </source>
</reference>